<dbReference type="EMBL" id="JAAABM010000002">
    <property type="protein sequence ID" value="KAF7680208.1"/>
    <property type="molecule type" value="Genomic_DNA"/>
</dbReference>
<dbReference type="InterPro" id="IPR050879">
    <property type="entry name" value="Acyltransferase_3"/>
</dbReference>
<proteinExistence type="predicted"/>
<feature type="transmembrane region" description="Helical" evidence="1">
    <location>
        <begin position="295"/>
        <end position="317"/>
    </location>
</feature>
<comment type="caution">
    <text evidence="3">The sequence shown here is derived from an EMBL/GenBank/DDBJ whole genome shotgun (WGS) entry which is preliminary data.</text>
</comment>
<dbReference type="GO" id="GO:0016747">
    <property type="term" value="F:acyltransferase activity, transferring groups other than amino-acyl groups"/>
    <property type="evidence" value="ECO:0007669"/>
    <property type="project" value="InterPro"/>
</dbReference>
<dbReference type="SUPFAM" id="SSF53448">
    <property type="entry name" value="Nucleotide-diphospho-sugar transferases"/>
    <property type="match status" value="1"/>
</dbReference>
<feature type="domain" description="Acyltransferase 3" evidence="2">
    <location>
        <begin position="57"/>
        <end position="424"/>
    </location>
</feature>
<feature type="transmembrane region" description="Helical" evidence="1">
    <location>
        <begin position="261"/>
        <end position="283"/>
    </location>
</feature>
<evidence type="ECO:0000259" key="2">
    <source>
        <dbReference type="Pfam" id="PF01757"/>
    </source>
</evidence>
<dbReference type="Proteomes" id="UP000596902">
    <property type="component" value="Unassembled WGS sequence"/>
</dbReference>
<sequence>MPTTNGGLLDHGRLDDVKLSPTIWKPVRTARWSLNIVRPEFLNLRSNTKSSSTRPTAWLDGLRGFAAFLVYLHHNQLWSHGGKGNLVFENSFGYEGRYYSAAFPFVRLFFSGGHFAVAIFFVISGYVLSLKSLRLIQEGKPSSASETVGSALFRRWLRLYIPVIIVTFAWTSFRHWSKLSLDMHEMKSTFREDVIDWYQTFKNYSFVFSTNIYEFTEAYHPHTWSIPIEFKGSIVIYTTLSALSRCTRNARLWCEVALITYFLYVVDGFYAALFMSGLLLCDLELLAQRDELPRFLSALAGFKELIFFHLFIAALYLGGVPAFDAPEIDRTVLISRSPGWVWLSHLKPQAVFDAKWFYLFWAAFFAVASIPRLPWLKRFFETGFCQYLARISFALYLVHGLVIWTLGDRLYAAVGLSRPFHKDGIPGWVDKFPLPKKGPMGLEVAFWLPQLIILPLTLYAAEVVTKLVDEPSVTLANWLYKCTVRPQITPPKHQRSYSVRLTKGLSPNVRCVSVHIMRRRHNITLATLACLGTVYLVAQHRHEFETTPGGAHISGIEILPSDRLTSSHQNDDFSILKDKISSQAIPEDVRSPLEEIAASAIEEPSLDLQSRPSFEEVLPSSRIDSGAETKYPFQNDLQLDLPTTVLQRYSTQKPHGYDAGSSGSYAYATFLATRNPSLKDPYFLAIHSLIYRILWSSQTRSQKYPLIVYVAEYVTDEQRALLRGAGALVRELSPLQWECNVSGVQDRWKDLFAKLNMWKETEFERILFLDADAFPLANIDEMFDLAPKQDCIPEKLHLDDFLSDGPVCESYVFAGVAQDIFNATYPNVNVGSMVFTPSLRMHARLVQNYVKTDNYDCVMAEQAFLNWQFGPESAYPVTKLDRQWGGFFPMEDEGDGRLKVVHEKLWVAKEGWMKQEWEKGWNEMNEFYESAEFAKAREEDGIISGSE</sequence>
<dbReference type="PANTHER" id="PTHR23028:SF125">
    <property type="entry name" value="ACYLTRANSFERASE"/>
    <property type="match status" value="1"/>
</dbReference>
<dbReference type="AlphaFoldDB" id="A0A8H7EIM9"/>
<feature type="transmembrane region" description="Helical" evidence="1">
    <location>
        <begin position="108"/>
        <end position="128"/>
    </location>
</feature>
<accession>A0A8H7EIM9</accession>
<dbReference type="InterPro" id="IPR029044">
    <property type="entry name" value="Nucleotide-diphossugar_trans"/>
</dbReference>
<dbReference type="Pfam" id="PF01757">
    <property type="entry name" value="Acyl_transf_3"/>
    <property type="match status" value="1"/>
</dbReference>
<keyword evidence="1" id="KW-1133">Transmembrane helix</keyword>
<dbReference type="InterPro" id="IPR002656">
    <property type="entry name" value="Acyl_transf_3_dom"/>
</dbReference>
<dbReference type="RefSeq" id="XP_038790198.1">
    <property type="nucleotide sequence ID" value="XM_038926906.1"/>
</dbReference>
<dbReference type="GeneID" id="62200084"/>
<feature type="transmembrane region" description="Helical" evidence="1">
    <location>
        <begin position="159"/>
        <end position="177"/>
    </location>
</feature>
<organism evidence="3 4">
    <name type="scientific">Alternaria burnsii</name>
    <dbReference type="NCBI Taxonomy" id="1187904"/>
    <lineage>
        <taxon>Eukaryota</taxon>
        <taxon>Fungi</taxon>
        <taxon>Dikarya</taxon>
        <taxon>Ascomycota</taxon>
        <taxon>Pezizomycotina</taxon>
        <taxon>Dothideomycetes</taxon>
        <taxon>Pleosporomycetidae</taxon>
        <taxon>Pleosporales</taxon>
        <taxon>Pleosporineae</taxon>
        <taxon>Pleosporaceae</taxon>
        <taxon>Alternaria</taxon>
        <taxon>Alternaria sect. Alternaria</taxon>
    </lineage>
</organism>
<dbReference type="Gene3D" id="3.90.550.10">
    <property type="entry name" value="Spore Coat Polysaccharide Biosynthesis Protein SpsA, Chain A"/>
    <property type="match status" value="1"/>
</dbReference>
<gene>
    <name evidence="3" type="ORF">GT037_001859</name>
</gene>
<keyword evidence="1" id="KW-0472">Membrane</keyword>
<keyword evidence="3" id="KW-0808">Transferase</keyword>
<feature type="transmembrane region" description="Helical" evidence="1">
    <location>
        <begin position="356"/>
        <end position="375"/>
    </location>
</feature>
<reference evidence="3" key="2">
    <citation type="submission" date="2020-08" db="EMBL/GenBank/DDBJ databases">
        <title>Draft Genome Sequence of Cumin Blight Pathogen Alternaria burnsii.</title>
        <authorList>
            <person name="Feng Z."/>
        </authorList>
    </citation>
    <scope>NUCLEOTIDE SEQUENCE</scope>
    <source>
        <strain evidence="3">CBS107.38</strain>
    </source>
</reference>
<name>A0A8H7EIM9_9PLEO</name>
<keyword evidence="4" id="KW-1185">Reference proteome</keyword>
<evidence type="ECO:0000256" key="1">
    <source>
        <dbReference type="SAM" id="Phobius"/>
    </source>
</evidence>
<protein>
    <submittedName>
        <fullName evidence="3">Nucleotide-diphospho-sugar transferase</fullName>
    </submittedName>
</protein>
<feature type="transmembrane region" description="Helical" evidence="1">
    <location>
        <begin position="387"/>
        <end position="407"/>
    </location>
</feature>
<dbReference type="PANTHER" id="PTHR23028">
    <property type="entry name" value="ACETYLTRANSFERASE"/>
    <property type="match status" value="1"/>
</dbReference>
<evidence type="ECO:0000313" key="3">
    <source>
        <dbReference type="EMBL" id="KAF7680208.1"/>
    </source>
</evidence>
<reference evidence="3" key="1">
    <citation type="submission" date="2020-01" db="EMBL/GenBank/DDBJ databases">
        <authorList>
            <person name="Feng Z.H.Z."/>
        </authorList>
    </citation>
    <scope>NUCLEOTIDE SEQUENCE</scope>
    <source>
        <strain evidence="3">CBS107.38</strain>
    </source>
</reference>
<keyword evidence="1" id="KW-0812">Transmembrane</keyword>
<evidence type="ECO:0000313" key="4">
    <source>
        <dbReference type="Proteomes" id="UP000596902"/>
    </source>
</evidence>